<protein>
    <submittedName>
        <fullName evidence="2">Uncharacterized protein</fullName>
    </submittedName>
</protein>
<gene>
    <name evidence="2" type="ORF">GGD57_001416</name>
</gene>
<keyword evidence="1" id="KW-1133">Transmembrane helix</keyword>
<evidence type="ECO:0000313" key="2">
    <source>
        <dbReference type="EMBL" id="MBB4234858.1"/>
    </source>
</evidence>
<organism evidence="2 3">
    <name type="scientific">Rhizobium esperanzae</name>
    <dbReference type="NCBI Taxonomy" id="1967781"/>
    <lineage>
        <taxon>Bacteria</taxon>
        <taxon>Pseudomonadati</taxon>
        <taxon>Pseudomonadota</taxon>
        <taxon>Alphaproteobacteria</taxon>
        <taxon>Hyphomicrobiales</taxon>
        <taxon>Rhizobiaceae</taxon>
        <taxon>Rhizobium/Agrobacterium group</taxon>
        <taxon>Rhizobium</taxon>
    </lineage>
</organism>
<dbReference type="RefSeq" id="WP_184468199.1">
    <property type="nucleotide sequence ID" value="NZ_JACIFY010000004.1"/>
</dbReference>
<reference evidence="2 3" key="1">
    <citation type="submission" date="2020-08" db="EMBL/GenBank/DDBJ databases">
        <title>Genomic Encyclopedia of Type Strains, Phase IV (KMG-V): Genome sequencing to study the core and pangenomes of soil and plant-associated prokaryotes.</title>
        <authorList>
            <person name="Whitman W."/>
        </authorList>
    </citation>
    <scope>NUCLEOTIDE SEQUENCE [LARGE SCALE GENOMIC DNA]</scope>
    <source>
        <strain evidence="2 3">SEMIA 4089</strain>
    </source>
</reference>
<evidence type="ECO:0000313" key="3">
    <source>
        <dbReference type="Proteomes" id="UP000540909"/>
    </source>
</evidence>
<sequence length="199" mass="22702">MLEMLKTAALFVSFIGVIATGLFTLLSNRQKSKLDRELRERVAELDQEMQERGAAFGLMKSAFDLRFKDEFETYKALWPSLQALISNLEWETDGLIEKRAEERTAIIDRDLLPVTERLCASSIFLPREIRKLAETIVNESASWRNIIGHPDLGNPAIFTAPRPIKELVRDLTDLRDMIAKRIDMLPGGDDFGTTSRRYA</sequence>
<dbReference type="EMBL" id="JACIFY010000004">
    <property type="protein sequence ID" value="MBB4234858.1"/>
    <property type="molecule type" value="Genomic_DNA"/>
</dbReference>
<accession>A0A7W6R166</accession>
<keyword evidence="1" id="KW-0812">Transmembrane</keyword>
<comment type="caution">
    <text evidence="2">The sequence shown here is derived from an EMBL/GenBank/DDBJ whole genome shotgun (WGS) entry which is preliminary data.</text>
</comment>
<name>A0A7W6R166_9HYPH</name>
<evidence type="ECO:0000256" key="1">
    <source>
        <dbReference type="SAM" id="Phobius"/>
    </source>
</evidence>
<proteinExistence type="predicted"/>
<dbReference type="AlphaFoldDB" id="A0A7W6R166"/>
<dbReference type="Proteomes" id="UP000540909">
    <property type="component" value="Unassembled WGS sequence"/>
</dbReference>
<feature type="transmembrane region" description="Helical" evidence="1">
    <location>
        <begin position="6"/>
        <end position="26"/>
    </location>
</feature>
<keyword evidence="1" id="KW-0472">Membrane</keyword>